<evidence type="ECO:0000313" key="3">
    <source>
        <dbReference type="EMBL" id="MDM7853589.1"/>
    </source>
</evidence>
<evidence type="ECO:0000256" key="2">
    <source>
        <dbReference type="SAM" id="SignalP"/>
    </source>
</evidence>
<dbReference type="PROSITE" id="PS51257">
    <property type="entry name" value="PROKAR_LIPOPROTEIN"/>
    <property type="match status" value="1"/>
</dbReference>
<feature type="chain" id="PRO_5046476102" evidence="2">
    <location>
        <begin position="33"/>
        <end position="175"/>
    </location>
</feature>
<proteinExistence type="predicted"/>
<feature type="signal peptide" evidence="2">
    <location>
        <begin position="1"/>
        <end position="32"/>
    </location>
</feature>
<feature type="region of interest" description="Disordered" evidence="1">
    <location>
        <begin position="43"/>
        <end position="66"/>
    </location>
</feature>
<comment type="caution">
    <text evidence="3">The sequence shown here is derived from an EMBL/GenBank/DDBJ whole genome shotgun (WGS) entry which is preliminary data.</text>
</comment>
<dbReference type="RefSeq" id="WP_289453111.1">
    <property type="nucleotide sequence ID" value="NZ_JAUCGQ010000001.1"/>
</dbReference>
<gene>
    <name evidence="3" type="ORF">QRT04_01480</name>
</gene>
<evidence type="ECO:0000256" key="1">
    <source>
        <dbReference type="SAM" id="MobiDB-lite"/>
    </source>
</evidence>
<accession>A0ABT7SDI9</accession>
<dbReference type="PROSITE" id="PS51318">
    <property type="entry name" value="TAT"/>
    <property type="match status" value="1"/>
</dbReference>
<keyword evidence="2" id="KW-0732">Signal</keyword>
<organism evidence="3 4">
    <name type="scientific">Cellulomonas alba</name>
    <dbReference type="NCBI Taxonomy" id="3053467"/>
    <lineage>
        <taxon>Bacteria</taxon>
        <taxon>Bacillati</taxon>
        <taxon>Actinomycetota</taxon>
        <taxon>Actinomycetes</taxon>
        <taxon>Micrococcales</taxon>
        <taxon>Cellulomonadaceae</taxon>
        <taxon>Cellulomonas</taxon>
    </lineage>
</organism>
<dbReference type="EMBL" id="JAUCGQ010000001">
    <property type="protein sequence ID" value="MDM7853589.1"/>
    <property type="molecule type" value="Genomic_DNA"/>
</dbReference>
<evidence type="ECO:0000313" key="4">
    <source>
        <dbReference type="Proteomes" id="UP001529338"/>
    </source>
</evidence>
<sequence>MPSSRRHRLLASAVAAMTLALALGACSTSAPAVVAPTDTATALVGPSPSPGETLLEPSEDSHSKVGGIVDGFPTDLVPVPAGATVLVSSAAPVEGTELLQIGLNLRSTDDAKKLLAEVRAPLVAAGFTEGAPQSEPGLAAQASFSRHAGEILTAGVLDRDGVRTLTLGGTVDANP</sequence>
<dbReference type="InterPro" id="IPR006311">
    <property type="entry name" value="TAT_signal"/>
</dbReference>
<reference evidence="3 4" key="1">
    <citation type="submission" date="2023-06" db="EMBL/GenBank/DDBJ databases">
        <title>Cellulomonas sp. MW4 Whole genome sequence.</title>
        <authorList>
            <person name="Park S."/>
        </authorList>
    </citation>
    <scope>NUCLEOTIDE SEQUENCE [LARGE SCALE GENOMIC DNA]</scope>
    <source>
        <strain evidence="3 4">MW4</strain>
    </source>
</reference>
<dbReference type="Proteomes" id="UP001529338">
    <property type="component" value="Unassembled WGS sequence"/>
</dbReference>
<keyword evidence="4" id="KW-1185">Reference proteome</keyword>
<protein>
    <submittedName>
        <fullName evidence="3">Uncharacterized protein</fullName>
    </submittedName>
</protein>
<name>A0ABT7SDI9_9CELL</name>